<dbReference type="EMBL" id="CM035435">
    <property type="protein sequence ID" value="KAH7289845.1"/>
    <property type="molecule type" value="Genomic_DNA"/>
</dbReference>
<evidence type="ECO:0000313" key="2">
    <source>
        <dbReference type="Proteomes" id="UP000825935"/>
    </source>
</evidence>
<evidence type="ECO:0000313" key="1">
    <source>
        <dbReference type="EMBL" id="KAH7289845.1"/>
    </source>
</evidence>
<accession>A0A8T2R2K6</accession>
<dbReference type="Proteomes" id="UP000825935">
    <property type="component" value="Chromosome 30"/>
</dbReference>
<organism evidence="1 2">
    <name type="scientific">Ceratopteris richardii</name>
    <name type="common">Triangle waterfern</name>
    <dbReference type="NCBI Taxonomy" id="49495"/>
    <lineage>
        <taxon>Eukaryota</taxon>
        <taxon>Viridiplantae</taxon>
        <taxon>Streptophyta</taxon>
        <taxon>Embryophyta</taxon>
        <taxon>Tracheophyta</taxon>
        <taxon>Polypodiopsida</taxon>
        <taxon>Polypodiidae</taxon>
        <taxon>Polypodiales</taxon>
        <taxon>Pteridineae</taxon>
        <taxon>Pteridaceae</taxon>
        <taxon>Parkerioideae</taxon>
        <taxon>Ceratopteris</taxon>
    </lineage>
</organism>
<dbReference type="AlphaFoldDB" id="A0A8T2R2K6"/>
<keyword evidence="2" id="KW-1185">Reference proteome</keyword>
<proteinExistence type="predicted"/>
<protein>
    <submittedName>
        <fullName evidence="1">Uncharacterized protein</fullName>
    </submittedName>
</protein>
<comment type="caution">
    <text evidence="1">The sequence shown here is derived from an EMBL/GenBank/DDBJ whole genome shotgun (WGS) entry which is preliminary data.</text>
</comment>
<reference evidence="1" key="1">
    <citation type="submission" date="2021-08" db="EMBL/GenBank/DDBJ databases">
        <title>WGS assembly of Ceratopteris richardii.</title>
        <authorList>
            <person name="Marchant D.B."/>
            <person name="Chen G."/>
            <person name="Jenkins J."/>
            <person name="Shu S."/>
            <person name="Leebens-Mack J."/>
            <person name="Grimwood J."/>
            <person name="Schmutz J."/>
            <person name="Soltis P."/>
            <person name="Soltis D."/>
            <person name="Chen Z.-H."/>
        </authorList>
    </citation>
    <scope>NUCLEOTIDE SEQUENCE</scope>
    <source>
        <strain evidence="1">Whitten #5841</strain>
        <tissue evidence="1">Leaf</tissue>
    </source>
</reference>
<gene>
    <name evidence="1" type="ORF">KP509_30G021000</name>
</gene>
<name>A0A8T2R2K6_CERRI</name>
<sequence>MPLPSAPLSHLTNPLTLAFRAISASTAQLSPVLLTFPWFSAGCRYSTADTLFHAFHLKPGRWGLMVGLTHVPIPKLDASSSNRGNADAHLDFHKLQAKRIFFLMK</sequence>